<evidence type="ECO:0000313" key="2">
    <source>
        <dbReference type="Proteomes" id="UP001526246"/>
    </source>
</evidence>
<keyword evidence="2" id="KW-1185">Reference proteome</keyword>
<gene>
    <name evidence="1" type="ORF">OMW55_03875</name>
</gene>
<dbReference type="RefSeq" id="WP_264880962.1">
    <property type="nucleotide sequence ID" value="NZ_JAPDOB010000001.1"/>
</dbReference>
<dbReference type="EMBL" id="JAPDOB010000001">
    <property type="protein sequence ID" value="MCW3796943.1"/>
    <property type="molecule type" value="Genomic_DNA"/>
</dbReference>
<evidence type="ECO:0008006" key="3">
    <source>
        <dbReference type="Google" id="ProtNLM"/>
    </source>
</evidence>
<reference evidence="1 2" key="1">
    <citation type="submission" date="2022-10" db="EMBL/GenBank/DDBJ databases">
        <title>Sphingomonas sp.</title>
        <authorList>
            <person name="Jin C."/>
        </authorList>
    </citation>
    <scope>NUCLEOTIDE SEQUENCE [LARGE SCALE GENOMIC DNA]</scope>
    <source>
        <strain evidence="1 2">BN140010</strain>
    </source>
</reference>
<evidence type="ECO:0000313" key="1">
    <source>
        <dbReference type="EMBL" id="MCW3796943.1"/>
    </source>
</evidence>
<accession>A0ABT3JCY8</accession>
<name>A0ABT3JCY8_9SPHN</name>
<proteinExistence type="predicted"/>
<sequence>MNYSDDEPYPTFTCRLRDDGWTPDKQVTFLQALEECGVVSYAAKAVGMGRQSVYRLRRRAEAAGGDGAAFLRAWDRARVSGLEQVEDSAILRAVEGVAKPVYYQGEQVGERRHFSERLTMFLLEHGLPGRYGDHQARQLAQLQPIATDAEIVEALSQRLAEFGASVMAEEGGRADEVRRLPGPDL</sequence>
<organism evidence="1 2">
    <name type="scientific">Sphingomonas arvum</name>
    <dbReference type="NCBI Taxonomy" id="2992113"/>
    <lineage>
        <taxon>Bacteria</taxon>
        <taxon>Pseudomonadati</taxon>
        <taxon>Pseudomonadota</taxon>
        <taxon>Alphaproteobacteria</taxon>
        <taxon>Sphingomonadales</taxon>
        <taxon>Sphingomonadaceae</taxon>
        <taxon>Sphingomonas</taxon>
    </lineage>
</organism>
<protein>
    <recommendedName>
        <fullName evidence="3">Helix-turn-helix domain-containing protein</fullName>
    </recommendedName>
</protein>
<comment type="caution">
    <text evidence="1">The sequence shown here is derived from an EMBL/GenBank/DDBJ whole genome shotgun (WGS) entry which is preliminary data.</text>
</comment>
<dbReference type="Proteomes" id="UP001526246">
    <property type="component" value="Unassembled WGS sequence"/>
</dbReference>